<dbReference type="PROSITE" id="PS50879">
    <property type="entry name" value="RNASE_H_1"/>
    <property type="match status" value="1"/>
</dbReference>
<dbReference type="AlphaFoldDB" id="K5VKP9"/>
<dbReference type="KEGG" id="abp:AGABI1DRAFT15073"/>
<dbReference type="Pfam" id="PF00075">
    <property type="entry name" value="RNase_H"/>
    <property type="match status" value="1"/>
</dbReference>
<feature type="compositionally biased region" description="Polar residues" evidence="1">
    <location>
        <begin position="1"/>
        <end position="13"/>
    </location>
</feature>
<dbReference type="OrthoDB" id="245563at2759"/>
<organism evidence="3 4">
    <name type="scientific">Agaricus bisporus var. burnettii (strain JB137-S8 / ATCC MYA-4627 / FGSC 10392)</name>
    <name type="common">White button mushroom</name>
    <dbReference type="NCBI Taxonomy" id="597362"/>
    <lineage>
        <taxon>Eukaryota</taxon>
        <taxon>Fungi</taxon>
        <taxon>Dikarya</taxon>
        <taxon>Basidiomycota</taxon>
        <taxon>Agaricomycotina</taxon>
        <taxon>Agaricomycetes</taxon>
        <taxon>Agaricomycetidae</taxon>
        <taxon>Agaricales</taxon>
        <taxon>Agaricineae</taxon>
        <taxon>Agaricaceae</taxon>
        <taxon>Agaricus</taxon>
    </lineage>
</organism>
<dbReference type="InterPro" id="IPR012337">
    <property type="entry name" value="RNaseH-like_sf"/>
</dbReference>
<dbReference type="InterPro" id="IPR002156">
    <property type="entry name" value="RNaseH_domain"/>
</dbReference>
<dbReference type="HOGENOM" id="CLU_171503_0_0_1"/>
<feature type="non-terminal residue" evidence="3">
    <location>
        <position position="1"/>
    </location>
</feature>
<dbReference type="SUPFAM" id="SSF53098">
    <property type="entry name" value="Ribonuclease H-like"/>
    <property type="match status" value="1"/>
</dbReference>
<proteinExistence type="predicted"/>
<sequence length="113" mass="12173">GSCENNGCSNATAGSGIHFPANPNRDFATRVPGNDQSNQVGELYAITQAVRHSNADKNLIIISDSKYAVQSLTSRLNKNEDEGWTGIKNHSWIKEVVESIGQKAGAVAICWTK</sequence>
<dbReference type="OMA" id="ERCPRNC"/>
<feature type="non-terminal residue" evidence="3">
    <location>
        <position position="113"/>
    </location>
</feature>
<dbReference type="Proteomes" id="UP000008493">
    <property type="component" value="Unassembled WGS sequence"/>
</dbReference>
<reference evidence="4" key="1">
    <citation type="journal article" date="2012" name="Proc. Natl. Acad. Sci. U.S.A.">
        <title>Genome sequence of the button mushroom Agaricus bisporus reveals mechanisms governing adaptation to a humic-rich ecological niche.</title>
        <authorList>
            <person name="Morin E."/>
            <person name="Kohler A."/>
            <person name="Baker A.R."/>
            <person name="Foulongne-Oriol M."/>
            <person name="Lombard V."/>
            <person name="Nagy L.G."/>
            <person name="Ohm R.A."/>
            <person name="Patyshakuliyeva A."/>
            <person name="Brun A."/>
            <person name="Aerts A.L."/>
            <person name="Bailey A.M."/>
            <person name="Billette C."/>
            <person name="Coutinho P.M."/>
            <person name="Deakin G."/>
            <person name="Doddapaneni H."/>
            <person name="Floudas D."/>
            <person name="Grimwood J."/>
            <person name="Hilden K."/>
            <person name="Kuees U."/>
            <person name="LaButti K.M."/>
            <person name="Lapidus A."/>
            <person name="Lindquist E.A."/>
            <person name="Lucas S.M."/>
            <person name="Murat C."/>
            <person name="Riley R.W."/>
            <person name="Salamov A.A."/>
            <person name="Schmutz J."/>
            <person name="Subramanian V."/>
            <person name="Woesten H.A.B."/>
            <person name="Xu J."/>
            <person name="Eastwood D.C."/>
            <person name="Foster G.D."/>
            <person name="Sonnenberg A.S."/>
            <person name="Cullen D."/>
            <person name="de Vries R.P."/>
            <person name="Lundell T."/>
            <person name="Hibbett D.S."/>
            <person name="Henrissat B."/>
            <person name="Burton K.S."/>
            <person name="Kerrigan R.W."/>
            <person name="Challen M.P."/>
            <person name="Grigoriev I.V."/>
            <person name="Martin F."/>
        </authorList>
    </citation>
    <scope>NUCLEOTIDE SEQUENCE [LARGE SCALE GENOMIC DNA]</scope>
    <source>
        <strain evidence="4">JB137-S8 / ATCC MYA-4627 / FGSC 10392</strain>
    </source>
</reference>
<feature type="domain" description="RNase H type-1" evidence="2">
    <location>
        <begin position="1"/>
        <end position="113"/>
    </location>
</feature>
<dbReference type="InterPro" id="IPR036397">
    <property type="entry name" value="RNaseH_sf"/>
</dbReference>
<protein>
    <recommendedName>
        <fullName evidence="2">RNase H type-1 domain-containing protein</fullName>
    </recommendedName>
</protein>
<dbReference type="GeneID" id="18828633"/>
<keyword evidence="4" id="KW-1185">Reference proteome</keyword>
<evidence type="ECO:0000256" key="1">
    <source>
        <dbReference type="SAM" id="MobiDB-lite"/>
    </source>
</evidence>
<dbReference type="RefSeq" id="XP_007334391.1">
    <property type="nucleotide sequence ID" value="XM_007334329.1"/>
</dbReference>
<evidence type="ECO:0000313" key="4">
    <source>
        <dbReference type="Proteomes" id="UP000008493"/>
    </source>
</evidence>
<dbReference type="EMBL" id="JH971423">
    <property type="protein sequence ID" value="EKM74954.1"/>
    <property type="molecule type" value="Genomic_DNA"/>
</dbReference>
<dbReference type="GO" id="GO:0003676">
    <property type="term" value="F:nucleic acid binding"/>
    <property type="evidence" value="ECO:0007669"/>
    <property type="project" value="InterPro"/>
</dbReference>
<accession>K5VKP9</accession>
<feature type="region of interest" description="Disordered" evidence="1">
    <location>
        <begin position="1"/>
        <end position="35"/>
    </location>
</feature>
<name>K5VKP9_AGABU</name>
<evidence type="ECO:0000313" key="3">
    <source>
        <dbReference type="EMBL" id="EKM74954.1"/>
    </source>
</evidence>
<dbReference type="InParanoid" id="K5VKP9"/>
<evidence type="ECO:0000259" key="2">
    <source>
        <dbReference type="PROSITE" id="PS50879"/>
    </source>
</evidence>
<dbReference type="GO" id="GO:0004523">
    <property type="term" value="F:RNA-DNA hybrid ribonuclease activity"/>
    <property type="evidence" value="ECO:0007669"/>
    <property type="project" value="InterPro"/>
</dbReference>
<dbReference type="Gene3D" id="3.30.420.10">
    <property type="entry name" value="Ribonuclease H-like superfamily/Ribonuclease H"/>
    <property type="match status" value="1"/>
</dbReference>
<gene>
    <name evidence="3" type="ORF">AGABI1DRAFT_15073</name>
</gene>